<accession>A0A923MJI4</accession>
<dbReference type="SUPFAM" id="SSF63411">
    <property type="entry name" value="LuxS/MPP-like metallohydrolase"/>
    <property type="match status" value="2"/>
</dbReference>
<dbReference type="NCBIfam" id="NF047422">
    <property type="entry name" value="YfmF_fam"/>
    <property type="match status" value="1"/>
</dbReference>
<dbReference type="GO" id="GO:0046872">
    <property type="term" value="F:metal ion binding"/>
    <property type="evidence" value="ECO:0007669"/>
    <property type="project" value="InterPro"/>
</dbReference>
<reference evidence="2" key="1">
    <citation type="submission" date="2020-08" db="EMBL/GenBank/DDBJ databases">
        <title>Genome public.</title>
        <authorList>
            <person name="Liu C."/>
            <person name="Sun Q."/>
        </authorList>
    </citation>
    <scope>NUCLEOTIDE SEQUENCE</scope>
    <source>
        <strain evidence="2">BX15</strain>
    </source>
</reference>
<organism evidence="2 3">
    <name type="scientific">Dysosmobacter segnis</name>
    <dbReference type="NCBI Taxonomy" id="2763042"/>
    <lineage>
        <taxon>Bacteria</taxon>
        <taxon>Bacillati</taxon>
        <taxon>Bacillota</taxon>
        <taxon>Clostridia</taxon>
        <taxon>Eubacteriales</taxon>
        <taxon>Oscillospiraceae</taxon>
        <taxon>Dysosmobacter</taxon>
    </lineage>
</organism>
<dbReference type="AlphaFoldDB" id="A0A923MJI4"/>
<evidence type="ECO:0000313" key="3">
    <source>
        <dbReference type="Proteomes" id="UP000620327"/>
    </source>
</evidence>
<proteinExistence type="predicted"/>
<name>A0A923MJI4_9FIRM</name>
<dbReference type="InterPro" id="IPR011249">
    <property type="entry name" value="Metalloenz_LuxS/M16"/>
</dbReference>
<comment type="caution">
    <text evidence="2">The sequence shown here is derived from an EMBL/GenBank/DDBJ whole genome shotgun (WGS) entry which is preliminary data.</text>
</comment>
<sequence>MEATRIRLAEGVHLTYLPARKFKTSLLSAQFVTPLRRETAGANALLAAVLRRGTVSCPDMGALSAKMDNLYDASIDYTVRKKGENQCVGFVASFIDDRYAPDGERLLEPAAALLGELICDPVTYHGRFVPEYFESEKTNLLEAIRSLINDKRDWADSRLLRALCDGEAYAVPRLGDEETVDKLQALKVYTQYRDLISTAPLEIIYSGSADLERVKQALAAAFATLPREEVRVISTAAPHVCRESVQHVEDVLDVTQGKLGMGFSCGSDDMPALLMGNTLFGGSSNSKLFLNVREKLSLCYYASSLYHRQKGLITVSSGIEFQNYQRAYDEIMAQMEAVQKGELEDWELEGARSTLLNNYATVGDSQGKLENFYLGQAATGQHETPADLARAIQDMTAERICRAMSTVKLDTVYFLKGKEGEA</sequence>
<evidence type="ECO:0000313" key="2">
    <source>
        <dbReference type="EMBL" id="MBC5771453.1"/>
    </source>
</evidence>
<dbReference type="PANTHER" id="PTHR11851:SF186">
    <property type="entry name" value="INACTIVE METALLOPROTEASE YMFF-RELATED"/>
    <property type="match status" value="1"/>
</dbReference>
<dbReference type="RefSeq" id="WP_187015648.1">
    <property type="nucleotide sequence ID" value="NZ_JACOQI010000017.1"/>
</dbReference>
<protein>
    <submittedName>
        <fullName evidence="2">Insulinase family protein</fullName>
    </submittedName>
</protein>
<dbReference type="EMBL" id="JACOQI010000017">
    <property type="protein sequence ID" value="MBC5771453.1"/>
    <property type="molecule type" value="Genomic_DNA"/>
</dbReference>
<dbReference type="Proteomes" id="UP000620327">
    <property type="component" value="Unassembled WGS sequence"/>
</dbReference>
<keyword evidence="3" id="KW-1185">Reference proteome</keyword>
<dbReference type="Gene3D" id="3.30.830.10">
    <property type="entry name" value="Metalloenzyme, LuxS/M16 peptidase-like"/>
    <property type="match status" value="2"/>
</dbReference>
<evidence type="ECO:0000259" key="1">
    <source>
        <dbReference type="Pfam" id="PF05193"/>
    </source>
</evidence>
<dbReference type="Pfam" id="PF05193">
    <property type="entry name" value="Peptidase_M16_C"/>
    <property type="match status" value="1"/>
</dbReference>
<feature type="domain" description="Peptidase M16 C-terminal" evidence="1">
    <location>
        <begin position="187"/>
        <end position="355"/>
    </location>
</feature>
<dbReference type="InterPro" id="IPR007863">
    <property type="entry name" value="Peptidase_M16_C"/>
</dbReference>
<gene>
    <name evidence="2" type="ORF">H8Z83_14230</name>
</gene>
<dbReference type="InterPro" id="IPR050361">
    <property type="entry name" value="MPP/UQCRC_Complex"/>
</dbReference>
<dbReference type="PANTHER" id="PTHR11851">
    <property type="entry name" value="METALLOPROTEASE"/>
    <property type="match status" value="1"/>
</dbReference>